<dbReference type="SUPFAM" id="SSF57716">
    <property type="entry name" value="Glucocorticoid receptor-like (DNA-binding domain)"/>
    <property type="match status" value="1"/>
</dbReference>
<dbReference type="EMBL" id="CAJOBZ010000006">
    <property type="protein sequence ID" value="CAF4808772.1"/>
    <property type="molecule type" value="Genomic_DNA"/>
</dbReference>
<name>A0A821PPB0_9NEOP</name>
<feature type="domain" description="C2H2-type" evidence="12">
    <location>
        <begin position="242"/>
        <end position="269"/>
    </location>
</feature>
<feature type="domain" description="C2H2-type" evidence="12">
    <location>
        <begin position="214"/>
        <end position="241"/>
    </location>
</feature>
<organism evidence="14 15">
    <name type="scientific">Pieris macdunnoughi</name>
    <dbReference type="NCBI Taxonomy" id="345717"/>
    <lineage>
        <taxon>Eukaryota</taxon>
        <taxon>Metazoa</taxon>
        <taxon>Ecdysozoa</taxon>
        <taxon>Arthropoda</taxon>
        <taxon>Hexapoda</taxon>
        <taxon>Insecta</taxon>
        <taxon>Pterygota</taxon>
        <taxon>Neoptera</taxon>
        <taxon>Endopterygota</taxon>
        <taxon>Lepidoptera</taxon>
        <taxon>Glossata</taxon>
        <taxon>Ditrysia</taxon>
        <taxon>Papilionoidea</taxon>
        <taxon>Pieridae</taxon>
        <taxon>Pierinae</taxon>
        <taxon>Pieris</taxon>
    </lineage>
</organism>
<keyword evidence="3" id="KW-0677">Repeat</keyword>
<dbReference type="FunFam" id="3.30.160.60:FF:000099">
    <property type="entry name" value="Zinc finger protein 79"/>
    <property type="match status" value="1"/>
</dbReference>
<dbReference type="Pfam" id="PF00096">
    <property type="entry name" value="zf-C2H2"/>
    <property type="match status" value="5"/>
</dbReference>
<evidence type="ECO:0000256" key="7">
    <source>
        <dbReference type="ARBA" id="ARBA00023125"/>
    </source>
</evidence>
<keyword evidence="8" id="KW-0804">Transcription</keyword>
<feature type="domain" description="C2H2-type" evidence="12">
    <location>
        <begin position="130"/>
        <end position="157"/>
    </location>
</feature>
<keyword evidence="4 10" id="KW-0863">Zinc-finger</keyword>
<keyword evidence="5 11" id="KW-0862">Zinc</keyword>
<dbReference type="InterPro" id="IPR013087">
    <property type="entry name" value="Znf_C2H2_type"/>
</dbReference>
<evidence type="ECO:0000259" key="12">
    <source>
        <dbReference type="PROSITE" id="PS50157"/>
    </source>
</evidence>
<dbReference type="FunFam" id="3.30.160.60:FF:000446">
    <property type="entry name" value="Zinc finger protein"/>
    <property type="match status" value="1"/>
</dbReference>
<sequence length="314" mass="35812">MNVTPLHFGSICRICLRGSKTYSFKSLFENIQNDTISSKLIAIANISIDKMDGFSKLICLKCTKRLNKCIEFIELCQQSEKKFKDLNSMKLCNKFIEDKKECVLQLTQDESKAELKNNDILNISKAERQHQCSICGKFMSSRYRLRTHSVTHTKERPFPCNQCDKSFSLSETLNVHKRTHTGEKPFHCGTCGKGFAHSAGLIAHNRKHTGQLPYQCHLCPKRFRTIGHLQYHICKHTGTRNFDCDTCGRAFITRQDLKQHLISHGGEKPHVCCVCGLRLSRASNLRRHTKLAHSEDSSLLFDKSSGKHPKSSIK</sequence>
<dbReference type="SMART" id="SM00868">
    <property type="entry name" value="zf-AD"/>
    <property type="match status" value="1"/>
</dbReference>
<dbReference type="SUPFAM" id="SSF57667">
    <property type="entry name" value="beta-beta-alpha zinc fingers"/>
    <property type="match status" value="3"/>
</dbReference>
<evidence type="ECO:0000256" key="5">
    <source>
        <dbReference type="ARBA" id="ARBA00022833"/>
    </source>
</evidence>
<feature type="domain" description="C2H2-type" evidence="12">
    <location>
        <begin position="158"/>
        <end position="185"/>
    </location>
</feature>
<comment type="subcellular location">
    <subcellularLocation>
        <location evidence="1">Nucleus</location>
    </subcellularLocation>
</comment>
<feature type="domain" description="C2H2-type" evidence="12">
    <location>
        <begin position="270"/>
        <end position="298"/>
    </location>
</feature>
<dbReference type="GO" id="GO:0003677">
    <property type="term" value="F:DNA binding"/>
    <property type="evidence" value="ECO:0007669"/>
    <property type="project" value="UniProtKB-KW"/>
</dbReference>
<dbReference type="FunFam" id="3.30.160.60:FF:001465">
    <property type="entry name" value="Zinc finger protein 560"/>
    <property type="match status" value="1"/>
</dbReference>
<dbReference type="SMART" id="SM00355">
    <property type="entry name" value="ZnF_C2H2"/>
    <property type="match status" value="6"/>
</dbReference>
<keyword evidence="15" id="KW-1185">Reference proteome</keyword>
<comment type="caution">
    <text evidence="14">The sequence shown here is derived from an EMBL/GenBank/DDBJ whole genome shotgun (WGS) entry which is preliminary data.</text>
</comment>
<dbReference type="Gene3D" id="3.40.1800.20">
    <property type="match status" value="1"/>
</dbReference>
<evidence type="ECO:0000313" key="14">
    <source>
        <dbReference type="EMBL" id="CAF4808772.1"/>
    </source>
</evidence>
<dbReference type="GO" id="GO:0008270">
    <property type="term" value="F:zinc ion binding"/>
    <property type="evidence" value="ECO:0007669"/>
    <property type="project" value="UniProtKB-UniRule"/>
</dbReference>
<reference evidence="14" key="1">
    <citation type="submission" date="2021-02" db="EMBL/GenBank/DDBJ databases">
        <authorList>
            <person name="Steward A R."/>
        </authorList>
    </citation>
    <scope>NUCLEOTIDE SEQUENCE</scope>
</reference>
<evidence type="ECO:0000259" key="13">
    <source>
        <dbReference type="PROSITE" id="PS51915"/>
    </source>
</evidence>
<evidence type="ECO:0000256" key="6">
    <source>
        <dbReference type="ARBA" id="ARBA00023015"/>
    </source>
</evidence>
<dbReference type="PANTHER" id="PTHR24394:SF29">
    <property type="entry name" value="MYONEURIN"/>
    <property type="match status" value="1"/>
</dbReference>
<proteinExistence type="predicted"/>
<dbReference type="GO" id="GO:0000122">
    <property type="term" value="P:negative regulation of transcription by RNA polymerase II"/>
    <property type="evidence" value="ECO:0007669"/>
    <property type="project" value="UniProtKB-ARBA"/>
</dbReference>
<feature type="binding site" evidence="11">
    <location>
        <position position="59"/>
    </location>
    <ligand>
        <name>Zn(2+)</name>
        <dbReference type="ChEBI" id="CHEBI:29105"/>
    </ligand>
</feature>
<dbReference type="Pfam" id="PF07776">
    <property type="entry name" value="zf-AD"/>
    <property type="match status" value="1"/>
</dbReference>
<dbReference type="InterPro" id="IPR012934">
    <property type="entry name" value="Znf_AD"/>
</dbReference>
<evidence type="ECO:0000256" key="8">
    <source>
        <dbReference type="ARBA" id="ARBA00023163"/>
    </source>
</evidence>
<dbReference type="PROSITE" id="PS50157">
    <property type="entry name" value="ZINC_FINGER_C2H2_2"/>
    <property type="match status" value="6"/>
</dbReference>
<dbReference type="Proteomes" id="UP000663880">
    <property type="component" value="Unassembled WGS sequence"/>
</dbReference>
<evidence type="ECO:0000256" key="1">
    <source>
        <dbReference type="ARBA" id="ARBA00004123"/>
    </source>
</evidence>
<keyword evidence="9" id="KW-0539">Nucleus</keyword>
<feature type="binding site" evidence="11">
    <location>
        <position position="15"/>
    </location>
    <ligand>
        <name>Zn(2+)</name>
        <dbReference type="ChEBI" id="CHEBI:29105"/>
    </ligand>
</feature>
<accession>A0A821PPB0</accession>
<dbReference type="PROSITE" id="PS51915">
    <property type="entry name" value="ZAD"/>
    <property type="match status" value="1"/>
</dbReference>
<dbReference type="PANTHER" id="PTHR24394">
    <property type="entry name" value="ZINC FINGER PROTEIN"/>
    <property type="match status" value="1"/>
</dbReference>
<dbReference type="InterPro" id="IPR036236">
    <property type="entry name" value="Znf_C2H2_sf"/>
</dbReference>
<evidence type="ECO:0000256" key="11">
    <source>
        <dbReference type="PROSITE-ProRule" id="PRU01263"/>
    </source>
</evidence>
<dbReference type="GO" id="GO:0005634">
    <property type="term" value="C:nucleus"/>
    <property type="evidence" value="ECO:0007669"/>
    <property type="project" value="UniProtKB-SubCell"/>
</dbReference>
<dbReference type="FunFam" id="3.30.160.60:FF:000478">
    <property type="entry name" value="Zinc finger protein 133"/>
    <property type="match status" value="1"/>
</dbReference>
<evidence type="ECO:0000256" key="3">
    <source>
        <dbReference type="ARBA" id="ARBA00022737"/>
    </source>
</evidence>
<evidence type="ECO:0000313" key="15">
    <source>
        <dbReference type="Proteomes" id="UP000663880"/>
    </source>
</evidence>
<evidence type="ECO:0000256" key="2">
    <source>
        <dbReference type="ARBA" id="ARBA00022723"/>
    </source>
</evidence>
<dbReference type="Gene3D" id="3.30.160.60">
    <property type="entry name" value="Classic Zinc Finger"/>
    <property type="match status" value="6"/>
</dbReference>
<dbReference type="GO" id="GO:0000981">
    <property type="term" value="F:DNA-binding transcription factor activity, RNA polymerase II-specific"/>
    <property type="evidence" value="ECO:0007669"/>
    <property type="project" value="TreeGrafter"/>
</dbReference>
<feature type="domain" description="C2H2-type" evidence="12">
    <location>
        <begin position="186"/>
        <end position="213"/>
    </location>
</feature>
<keyword evidence="6" id="KW-0805">Transcription regulation</keyword>
<protein>
    <submittedName>
        <fullName evidence="14">Uncharacterized protein</fullName>
    </submittedName>
</protein>
<feature type="binding site" evidence="11">
    <location>
        <position position="62"/>
    </location>
    <ligand>
        <name>Zn(2+)</name>
        <dbReference type="ChEBI" id="CHEBI:29105"/>
    </ligand>
</feature>
<keyword evidence="7" id="KW-0238">DNA-binding</keyword>
<keyword evidence="2 11" id="KW-0479">Metal-binding</keyword>
<dbReference type="PROSITE" id="PS00028">
    <property type="entry name" value="ZINC_FINGER_C2H2_1"/>
    <property type="match status" value="6"/>
</dbReference>
<feature type="domain" description="ZAD" evidence="13">
    <location>
        <begin position="10"/>
        <end position="86"/>
    </location>
</feature>
<evidence type="ECO:0000256" key="4">
    <source>
        <dbReference type="ARBA" id="ARBA00022771"/>
    </source>
</evidence>
<feature type="binding site" evidence="11">
    <location>
        <position position="12"/>
    </location>
    <ligand>
        <name>Zn(2+)</name>
        <dbReference type="ChEBI" id="CHEBI:29105"/>
    </ligand>
</feature>
<evidence type="ECO:0000256" key="10">
    <source>
        <dbReference type="PROSITE-ProRule" id="PRU00042"/>
    </source>
</evidence>
<evidence type="ECO:0000256" key="9">
    <source>
        <dbReference type="ARBA" id="ARBA00023242"/>
    </source>
</evidence>
<dbReference type="AlphaFoldDB" id="A0A821PPB0"/>
<dbReference type="OrthoDB" id="9411774at2759"/>
<gene>
    <name evidence="14" type="ORF">PMACD_LOCUS3910</name>
</gene>